<proteinExistence type="predicted"/>
<evidence type="ECO:0000313" key="2">
    <source>
        <dbReference type="EMBL" id="KAK8934167.1"/>
    </source>
</evidence>
<dbReference type="InterPro" id="IPR008906">
    <property type="entry name" value="HATC_C_dom"/>
</dbReference>
<comment type="caution">
    <text evidence="2">The sequence shown here is derived from an EMBL/GenBank/DDBJ whole genome shotgun (WGS) entry which is preliminary data.</text>
</comment>
<protein>
    <recommendedName>
        <fullName evidence="1">HAT C-terminal dimerisation domain-containing protein</fullName>
    </recommendedName>
</protein>
<dbReference type="SUPFAM" id="SSF53098">
    <property type="entry name" value="Ribonuclease H-like"/>
    <property type="match status" value="1"/>
</dbReference>
<dbReference type="Proteomes" id="UP001418222">
    <property type="component" value="Unassembled WGS sequence"/>
</dbReference>
<feature type="domain" description="HAT C-terminal dimerisation" evidence="1">
    <location>
        <begin position="132"/>
        <end position="203"/>
    </location>
</feature>
<accession>A0AAP0BBM0</accession>
<dbReference type="GO" id="GO:0046983">
    <property type="term" value="F:protein dimerization activity"/>
    <property type="evidence" value="ECO:0007669"/>
    <property type="project" value="InterPro"/>
</dbReference>
<dbReference type="AlphaFoldDB" id="A0AAP0BBM0"/>
<keyword evidence="3" id="KW-1185">Reference proteome</keyword>
<dbReference type="Pfam" id="PF05699">
    <property type="entry name" value="Dimer_Tnp_hAT"/>
    <property type="match status" value="1"/>
</dbReference>
<dbReference type="InterPro" id="IPR012337">
    <property type="entry name" value="RNaseH-like_sf"/>
</dbReference>
<evidence type="ECO:0000313" key="3">
    <source>
        <dbReference type="Proteomes" id="UP001418222"/>
    </source>
</evidence>
<dbReference type="EMBL" id="JBBWWQ010000012">
    <property type="protein sequence ID" value="KAK8934167.1"/>
    <property type="molecule type" value="Genomic_DNA"/>
</dbReference>
<evidence type="ECO:0000259" key="1">
    <source>
        <dbReference type="Pfam" id="PF05699"/>
    </source>
</evidence>
<dbReference type="GO" id="GO:0003677">
    <property type="term" value="F:DNA binding"/>
    <property type="evidence" value="ECO:0007669"/>
    <property type="project" value="InterPro"/>
</dbReference>
<sequence>MELYIYNVKTSDSPKNTINGILYFVRSTRINRVRLGNFRKLHGFVRSFYTATNSLSGVYYPTSPLVIENIVNISQKLNYFKQHAGWIELIKIMEIKFLKYYREISVMFSCAAALNPLFGVDGIENFIEEINNNIGENFDILKWWKGKVNTYPIMAYMARDLLTIQASTVASESAFSLSGRVLNERRSRLSEESLEICICYKDHLDAMKRKQHISAIEDSSSDMEDEMDAINLN</sequence>
<gene>
    <name evidence="2" type="ORF">KSP39_PZI014398</name>
</gene>
<name>A0AAP0BBM0_9ASPA</name>
<dbReference type="PANTHER" id="PTHR23272">
    <property type="entry name" value="BED FINGER-RELATED"/>
    <property type="match status" value="1"/>
</dbReference>
<organism evidence="2 3">
    <name type="scientific">Platanthera zijinensis</name>
    <dbReference type="NCBI Taxonomy" id="2320716"/>
    <lineage>
        <taxon>Eukaryota</taxon>
        <taxon>Viridiplantae</taxon>
        <taxon>Streptophyta</taxon>
        <taxon>Embryophyta</taxon>
        <taxon>Tracheophyta</taxon>
        <taxon>Spermatophyta</taxon>
        <taxon>Magnoliopsida</taxon>
        <taxon>Liliopsida</taxon>
        <taxon>Asparagales</taxon>
        <taxon>Orchidaceae</taxon>
        <taxon>Orchidoideae</taxon>
        <taxon>Orchideae</taxon>
        <taxon>Orchidinae</taxon>
        <taxon>Platanthera</taxon>
    </lineage>
</organism>
<dbReference type="PANTHER" id="PTHR23272:SF190">
    <property type="entry name" value="ZINC FINGER, BED-TYPE-RELATED"/>
    <property type="match status" value="1"/>
</dbReference>
<reference evidence="2 3" key="1">
    <citation type="journal article" date="2022" name="Nat. Plants">
        <title>Genomes of leafy and leafless Platanthera orchids illuminate the evolution of mycoheterotrophy.</title>
        <authorList>
            <person name="Li M.H."/>
            <person name="Liu K.W."/>
            <person name="Li Z."/>
            <person name="Lu H.C."/>
            <person name="Ye Q.L."/>
            <person name="Zhang D."/>
            <person name="Wang J.Y."/>
            <person name="Li Y.F."/>
            <person name="Zhong Z.M."/>
            <person name="Liu X."/>
            <person name="Yu X."/>
            <person name="Liu D.K."/>
            <person name="Tu X.D."/>
            <person name="Liu B."/>
            <person name="Hao Y."/>
            <person name="Liao X.Y."/>
            <person name="Jiang Y.T."/>
            <person name="Sun W.H."/>
            <person name="Chen J."/>
            <person name="Chen Y.Q."/>
            <person name="Ai Y."/>
            <person name="Zhai J.W."/>
            <person name="Wu S.S."/>
            <person name="Zhou Z."/>
            <person name="Hsiao Y.Y."/>
            <person name="Wu W.L."/>
            <person name="Chen Y.Y."/>
            <person name="Lin Y.F."/>
            <person name="Hsu J.L."/>
            <person name="Li C.Y."/>
            <person name="Wang Z.W."/>
            <person name="Zhao X."/>
            <person name="Zhong W.Y."/>
            <person name="Ma X.K."/>
            <person name="Ma L."/>
            <person name="Huang J."/>
            <person name="Chen G.Z."/>
            <person name="Huang M.Z."/>
            <person name="Huang L."/>
            <person name="Peng D.H."/>
            <person name="Luo Y.B."/>
            <person name="Zou S.Q."/>
            <person name="Chen S.P."/>
            <person name="Lan S."/>
            <person name="Tsai W.C."/>
            <person name="Van de Peer Y."/>
            <person name="Liu Z.J."/>
        </authorList>
    </citation>
    <scope>NUCLEOTIDE SEQUENCE [LARGE SCALE GENOMIC DNA]</scope>
    <source>
        <strain evidence="2">Lor287</strain>
    </source>
</reference>